<protein>
    <submittedName>
        <fullName evidence="3">TRP-like ion channel Pkd2</fullName>
    </submittedName>
</protein>
<dbReference type="EMBL" id="LGRX02003750">
    <property type="protein sequence ID" value="KAK3281678.1"/>
    <property type="molecule type" value="Genomic_DNA"/>
</dbReference>
<name>A0AAE0GPJ1_9CHLO</name>
<reference evidence="3 4" key="1">
    <citation type="journal article" date="2015" name="Genome Biol. Evol.">
        <title>Comparative Genomics of a Bacterivorous Green Alga Reveals Evolutionary Causalities and Consequences of Phago-Mixotrophic Mode of Nutrition.</title>
        <authorList>
            <person name="Burns J.A."/>
            <person name="Paasch A."/>
            <person name="Narechania A."/>
            <person name="Kim E."/>
        </authorList>
    </citation>
    <scope>NUCLEOTIDE SEQUENCE [LARGE SCALE GENOMIC DNA]</scope>
    <source>
        <strain evidence="3 4">PLY_AMNH</strain>
    </source>
</reference>
<organism evidence="3 4">
    <name type="scientific">Cymbomonas tetramitiformis</name>
    <dbReference type="NCBI Taxonomy" id="36881"/>
    <lineage>
        <taxon>Eukaryota</taxon>
        <taxon>Viridiplantae</taxon>
        <taxon>Chlorophyta</taxon>
        <taxon>Pyramimonadophyceae</taxon>
        <taxon>Pyramimonadales</taxon>
        <taxon>Pyramimonadaceae</taxon>
        <taxon>Cymbomonas</taxon>
    </lineage>
</organism>
<feature type="transmembrane region" description="Helical" evidence="2">
    <location>
        <begin position="537"/>
        <end position="555"/>
    </location>
</feature>
<sequence length="614" mass="65072">MPPTSRSNAYVQFMGKQIWRSKSYEVQEIQPSCSTSPETKAESQCHIDSNCDNYLDLEHSSGGAYGVPTPFQRNFLPPKDPAGSKFDFFKNLFYNSDDNTSSDNDLLLAGAATLQTVEEDGFLIQMVTELRKSASKVHPSSELPSYVQMPSRGETPSALGRSATTQAIRRLVILQNELSVRHHQLFWFALYVVFTLVIFCLQNPSTMYQVISSCENVFTPTVENNNFVLMHSPDAEIGFLGTNWLESKVEAIWPAESCGNGYCATPLEFPSFGAVGCQLVSPPPHVRPALLHRRRGCSAAPAARMLCCTGGAAAARACSAAPAADALLPAWRLCSTFGARLCCTGGVDALPAPAAWQSAHGVAAPICCTGGAAALLPGRGCSATGRVLLLHRRRRHLLLAPAREAALLHRRRGCSAAPATRLLCCTGAAARGCLLHRRRGCSAAPAARLLCCTGGAAALLHRRRGCSAAPAARMLCCIGGVAALSAAPARDALALAALLHRRRGCSAAPAAWLLCCTGGAAALLLLTARLLCCTGGVDAPAAWMLCCTGGVAALLHRRRGCSAAPVAACSAGLYATLAPVWGEACLLCALRLFCCRRYGKQSRNGHQTDSLNMQ</sequence>
<keyword evidence="2" id="KW-0472">Membrane</keyword>
<evidence type="ECO:0000256" key="2">
    <source>
        <dbReference type="SAM" id="Phobius"/>
    </source>
</evidence>
<evidence type="ECO:0000313" key="3">
    <source>
        <dbReference type="EMBL" id="KAK3281678.1"/>
    </source>
</evidence>
<evidence type="ECO:0000313" key="4">
    <source>
        <dbReference type="Proteomes" id="UP001190700"/>
    </source>
</evidence>
<keyword evidence="4" id="KW-1185">Reference proteome</keyword>
<keyword evidence="2" id="KW-1133">Transmembrane helix</keyword>
<proteinExistence type="predicted"/>
<feature type="transmembrane region" description="Helical" evidence="2">
    <location>
        <begin position="510"/>
        <end position="531"/>
    </location>
</feature>
<feature type="region of interest" description="Disordered" evidence="1">
    <location>
        <begin position="141"/>
        <end position="160"/>
    </location>
</feature>
<keyword evidence="2" id="KW-0812">Transmembrane</keyword>
<comment type="caution">
    <text evidence="3">The sequence shown here is derived from an EMBL/GenBank/DDBJ whole genome shotgun (WGS) entry which is preliminary data.</text>
</comment>
<gene>
    <name evidence="3" type="ORF">CYMTET_10545</name>
</gene>
<dbReference type="Proteomes" id="UP001190700">
    <property type="component" value="Unassembled WGS sequence"/>
</dbReference>
<dbReference type="AlphaFoldDB" id="A0AAE0GPJ1"/>
<evidence type="ECO:0000256" key="1">
    <source>
        <dbReference type="SAM" id="MobiDB-lite"/>
    </source>
</evidence>
<accession>A0AAE0GPJ1</accession>